<dbReference type="Pfam" id="PF00270">
    <property type="entry name" value="DEAD"/>
    <property type="match status" value="1"/>
</dbReference>
<dbReference type="InterPro" id="IPR027417">
    <property type="entry name" value="P-loop_NTPase"/>
</dbReference>
<dbReference type="NCBIfam" id="NF008168">
    <property type="entry name" value="PRK10917.2-2"/>
    <property type="match status" value="1"/>
</dbReference>
<comment type="caution">
    <text evidence="18">The sequence shown here is derived from an EMBL/GenBank/DDBJ whole genome shotgun (WGS) entry which is preliminary data.</text>
</comment>
<keyword evidence="10 15" id="KW-0234">DNA repair</keyword>
<protein>
    <recommendedName>
        <fullName evidence="2 15">ATP-dependent DNA helicase RecG</fullName>
        <ecNumber evidence="13 15">5.6.2.4</ecNumber>
    </recommendedName>
</protein>
<comment type="function">
    <text evidence="15">Plays a critical role in recombination and DNA repair. Helps process Holliday junction intermediates to mature products by catalyzing branch migration. Has replication fork regression activity, unwinds stalled or blocked replication forks to make a HJ that can be resolved. Has a DNA unwinding activity characteristic of a DNA helicase with 3'-5' polarity.</text>
</comment>
<evidence type="ECO:0000256" key="7">
    <source>
        <dbReference type="ARBA" id="ARBA00022840"/>
    </source>
</evidence>
<dbReference type="EMBL" id="ABXV02000017">
    <property type="protein sequence ID" value="EFB72916.1"/>
    <property type="molecule type" value="Genomic_DNA"/>
</dbReference>
<dbReference type="NCBIfam" id="TIGR00643">
    <property type="entry name" value="recG"/>
    <property type="match status" value="1"/>
</dbReference>
<dbReference type="PANTHER" id="PTHR47964">
    <property type="entry name" value="ATP-DEPENDENT DNA HELICASE HOMOLOG RECG, CHLOROPLASTIC"/>
    <property type="match status" value="1"/>
</dbReference>
<dbReference type="Pfam" id="PF00271">
    <property type="entry name" value="Helicase_C"/>
    <property type="match status" value="1"/>
</dbReference>
<dbReference type="GO" id="GO:0006310">
    <property type="term" value="P:DNA recombination"/>
    <property type="evidence" value="ECO:0007669"/>
    <property type="project" value="UniProtKB-UniRule"/>
</dbReference>
<keyword evidence="4 15" id="KW-0227">DNA damage</keyword>
<evidence type="ECO:0000259" key="17">
    <source>
        <dbReference type="PROSITE" id="PS51194"/>
    </source>
</evidence>
<dbReference type="EC" id="5.6.2.4" evidence="13 15"/>
<dbReference type="InterPro" id="IPR001650">
    <property type="entry name" value="Helicase_C-like"/>
</dbReference>
<dbReference type="NCBIfam" id="NF008165">
    <property type="entry name" value="PRK10917.1-3"/>
    <property type="match status" value="1"/>
</dbReference>
<dbReference type="InterPro" id="IPR033454">
    <property type="entry name" value="RecG_wedge"/>
</dbReference>
<evidence type="ECO:0000256" key="4">
    <source>
        <dbReference type="ARBA" id="ARBA00022763"/>
    </source>
</evidence>
<dbReference type="GO" id="GO:0006281">
    <property type="term" value="P:DNA repair"/>
    <property type="evidence" value="ECO:0007669"/>
    <property type="project" value="UniProtKB-UniRule"/>
</dbReference>
<keyword evidence="6 15" id="KW-0347">Helicase</keyword>
<accession>D1P0P7</accession>
<dbReference type="FunFam" id="2.40.50.140:FF:000134">
    <property type="entry name" value="ATP-dependent DNA helicase RecG"/>
    <property type="match status" value="1"/>
</dbReference>
<keyword evidence="19" id="KW-1185">Reference proteome</keyword>
<dbReference type="SUPFAM" id="SSF52540">
    <property type="entry name" value="P-loop containing nucleoside triphosphate hydrolases"/>
    <property type="match status" value="2"/>
</dbReference>
<comment type="catalytic activity">
    <reaction evidence="12 15">
        <text>Couples ATP hydrolysis with the unwinding of duplex DNA by translocating in the 3'-5' direction.</text>
        <dbReference type="EC" id="5.6.2.4"/>
    </reaction>
</comment>
<dbReference type="InterPro" id="IPR014001">
    <property type="entry name" value="Helicase_ATP-bd"/>
</dbReference>
<dbReference type="Pfam" id="PF19833">
    <property type="entry name" value="RecG_dom3_C"/>
    <property type="match status" value="1"/>
</dbReference>
<reference evidence="18" key="1">
    <citation type="submission" date="2009-12" db="EMBL/GenBank/DDBJ databases">
        <authorList>
            <person name="Weinstock G."/>
            <person name="Sodergren E."/>
            <person name="Clifton S."/>
            <person name="Fulton L."/>
            <person name="Fulton B."/>
            <person name="Courtney L."/>
            <person name="Fronick C."/>
            <person name="Harrison M."/>
            <person name="Strong C."/>
            <person name="Farmer C."/>
            <person name="Delahaunty K."/>
            <person name="Markovic C."/>
            <person name="Hall O."/>
            <person name="Minx P."/>
            <person name="Tomlinson C."/>
            <person name="Mitreva M."/>
            <person name="Nelson J."/>
            <person name="Hou S."/>
            <person name="Wollam A."/>
            <person name="Pepin K.H."/>
            <person name="Johnson M."/>
            <person name="Bhonagiri V."/>
            <person name="Nash W.E."/>
            <person name="Warren W."/>
            <person name="Chinwalla A."/>
            <person name="Mardis E.R."/>
            <person name="Wilson R.K."/>
        </authorList>
    </citation>
    <scope>NUCLEOTIDE SEQUENCE [LARGE SCALE GENOMIC DNA]</scope>
    <source>
        <strain evidence="18">DSM 4541</strain>
    </source>
</reference>
<dbReference type="CDD" id="cd18811">
    <property type="entry name" value="SF2_C_RecG"/>
    <property type="match status" value="1"/>
</dbReference>
<keyword evidence="5 15" id="KW-0378">Hydrolase</keyword>
<dbReference type="CDD" id="cd17992">
    <property type="entry name" value="DEXHc_RecG"/>
    <property type="match status" value="1"/>
</dbReference>
<dbReference type="HOGENOM" id="CLU_005122_7_1_6"/>
<sequence length="694" mass="77221">MMNRGLLNTISLTSLHGIGASQSEKMSKIGLNTVQDLLLHFPLRYEDHTRLYQIKDLLPGTTATITGEVLQTKVVFGRKRMMTCLISDGTGNLTLRFFNFSAAMKNSLAEGRQVTAYGEIRRGNTGPEIIHPEYKVSQDTDNITLQENLTPVYPTTEGVRQATLRKVMEQALAMLDNGNIQELLPEELNRGLISLPDAIRLLHNPPPDVELGELEKGHHPAQKRLVLEELLAHHLSMLAIRAGNERLYAEPLVPTGKLKSPFLDNLPFSPTNAQNRVVSEIEKDLHRDTPMMRLIQGDVGSGKTLVAALAAICAIENGKQVALMAPTEILAEQHANTFKQWLEPLGIKVGWLAGKQKGKARQQQQESIADGEVMMVVGTHAIFQEQVSFHSLGLVIIDEQHRFGVHQRLALREKGEQQGNHPHQLIMTATPIPRTLAMTAYADLDTSIIDELPPGRTPVTTVAIPDTRRNDIVERVRQACLDEGRQAYWVCTLIEDSEVLEAQAAQVTSEELALALPELKVGLVHGRMKPAEKQSIMAAFKNNEIQLLVATTVIEVGVDVPNASLMIIDNPERLGLAQLHQLRGRVGRGAIASHCVLLYKTPLTHTAKQRLQVLRDSNDGFVIAQKDLEIRGPGELLGTRQTGNAEFKVADLLRDQYMLPEVQRLARHIQQNYPENAQLIIERWLPEREQYSHA</sequence>
<evidence type="ECO:0000256" key="6">
    <source>
        <dbReference type="ARBA" id="ARBA00022806"/>
    </source>
</evidence>
<evidence type="ECO:0000256" key="12">
    <source>
        <dbReference type="ARBA" id="ARBA00034617"/>
    </source>
</evidence>
<keyword evidence="7 15" id="KW-0067">ATP-binding</keyword>
<dbReference type="SUPFAM" id="SSF50249">
    <property type="entry name" value="Nucleic acid-binding proteins"/>
    <property type="match status" value="1"/>
</dbReference>
<keyword evidence="3 15" id="KW-0547">Nucleotide-binding</keyword>
<dbReference type="AlphaFoldDB" id="D1P0P7"/>
<dbReference type="FunFam" id="3.40.50.300:FF:000391">
    <property type="entry name" value="ATP-dependent DNA helicase RecG"/>
    <property type="match status" value="1"/>
</dbReference>
<dbReference type="GO" id="GO:0005524">
    <property type="term" value="F:ATP binding"/>
    <property type="evidence" value="ECO:0007669"/>
    <property type="project" value="UniProtKB-KW"/>
</dbReference>
<evidence type="ECO:0000256" key="2">
    <source>
        <dbReference type="ARBA" id="ARBA00017846"/>
    </source>
</evidence>
<dbReference type="Gene3D" id="3.40.50.300">
    <property type="entry name" value="P-loop containing nucleotide triphosphate hydrolases"/>
    <property type="match status" value="2"/>
</dbReference>
<organism evidence="18 19">
    <name type="scientific">Providencia rustigianii DSM 4541</name>
    <dbReference type="NCBI Taxonomy" id="500637"/>
    <lineage>
        <taxon>Bacteria</taxon>
        <taxon>Pseudomonadati</taxon>
        <taxon>Pseudomonadota</taxon>
        <taxon>Gammaproteobacteria</taxon>
        <taxon>Enterobacterales</taxon>
        <taxon>Morganellaceae</taxon>
        <taxon>Providencia</taxon>
    </lineage>
</organism>
<dbReference type="GO" id="GO:0003677">
    <property type="term" value="F:DNA binding"/>
    <property type="evidence" value="ECO:0007669"/>
    <property type="project" value="UniProtKB-KW"/>
</dbReference>
<dbReference type="InterPro" id="IPR004609">
    <property type="entry name" value="ATP-dep_DNA_helicase_RecG"/>
</dbReference>
<dbReference type="CDD" id="cd04488">
    <property type="entry name" value="RecG_wedge_OBF"/>
    <property type="match status" value="1"/>
</dbReference>
<evidence type="ECO:0000256" key="13">
    <source>
        <dbReference type="ARBA" id="ARBA00034808"/>
    </source>
</evidence>
<evidence type="ECO:0000256" key="8">
    <source>
        <dbReference type="ARBA" id="ARBA00023125"/>
    </source>
</evidence>
<evidence type="ECO:0000256" key="1">
    <source>
        <dbReference type="ARBA" id="ARBA00007504"/>
    </source>
</evidence>
<dbReference type="InterPro" id="IPR011545">
    <property type="entry name" value="DEAD/DEAH_box_helicase_dom"/>
</dbReference>
<keyword evidence="8" id="KW-0238">DNA-binding</keyword>
<dbReference type="eggNOG" id="COG1200">
    <property type="taxonomic scope" value="Bacteria"/>
</dbReference>
<dbReference type="InterPro" id="IPR012340">
    <property type="entry name" value="NA-bd_OB-fold"/>
</dbReference>
<dbReference type="GO" id="GO:0016887">
    <property type="term" value="F:ATP hydrolysis activity"/>
    <property type="evidence" value="ECO:0007669"/>
    <property type="project" value="RHEA"/>
</dbReference>
<dbReference type="PROSITE" id="PS51194">
    <property type="entry name" value="HELICASE_CTER"/>
    <property type="match status" value="1"/>
</dbReference>
<name>D1P0P7_9GAMM</name>
<comment type="catalytic activity">
    <reaction evidence="14 15">
        <text>ATP + H2O = ADP + phosphate + H(+)</text>
        <dbReference type="Rhea" id="RHEA:13065"/>
        <dbReference type="ChEBI" id="CHEBI:15377"/>
        <dbReference type="ChEBI" id="CHEBI:15378"/>
        <dbReference type="ChEBI" id="CHEBI:30616"/>
        <dbReference type="ChEBI" id="CHEBI:43474"/>
        <dbReference type="ChEBI" id="CHEBI:456216"/>
        <dbReference type="EC" id="5.6.2.4"/>
    </reaction>
</comment>
<keyword evidence="11" id="KW-0413">Isomerase</keyword>
<dbReference type="FunFam" id="3.40.50.300:FF:000715">
    <property type="entry name" value="ATP-dependent DNA helicase RecG"/>
    <property type="match status" value="1"/>
</dbReference>
<evidence type="ECO:0000313" key="18">
    <source>
        <dbReference type="EMBL" id="EFB72916.1"/>
    </source>
</evidence>
<dbReference type="Gene3D" id="2.40.50.140">
    <property type="entry name" value="Nucleic acid-binding proteins"/>
    <property type="match status" value="1"/>
</dbReference>
<dbReference type="SMART" id="SM00487">
    <property type="entry name" value="DEXDc"/>
    <property type="match status" value="1"/>
</dbReference>
<dbReference type="PANTHER" id="PTHR47964:SF1">
    <property type="entry name" value="ATP-DEPENDENT DNA HELICASE HOMOLOG RECG, CHLOROPLASTIC"/>
    <property type="match status" value="1"/>
</dbReference>
<dbReference type="NCBIfam" id="NF008163">
    <property type="entry name" value="PRK10917.1-1"/>
    <property type="match status" value="1"/>
</dbReference>
<feature type="domain" description="Helicase ATP-binding" evidence="16">
    <location>
        <begin position="284"/>
        <end position="449"/>
    </location>
</feature>
<evidence type="ECO:0000256" key="15">
    <source>
        <dbReference type="RuleBase" id="RU363016"/>
    </source>
</evidence>
<keyword evidence="9 15" id="KW-0233">DNA recombination</keyword>
<evidence type="ECO:0000256" key="14">
    <source>
        <dbReference type="ARBA" id="ARBA00048988"/>
    </source>
</evidence>
<evidence type="ECO:0000256" key="9">
    <source>
        <dbReference type="ARBA" id="ARBA00023172"/>
    </source>
</evidence>
<dbReference type="PROSITE" id="PS51192">
    <property type="entry name" value="HELICASE_ATP_BIND_1"/>
    <property type="match status" value="1"/>
</dbReference>
<evidence type="ECO:0000256" key="10">
    <source>
        <dbReference type="ARBA" id="ARBA00023204"/>
    </source>
</evidence>
<dbReference type="Proteomes" id="UP000005512">
    <property type="component" value="Unassembled WGS sequence"/>
</dbReference>
<dbReference type="InterPro" id="IPR045562">
    <property type="entry name" value="RecG_dom3_C"/>
</dbReference>
<proteinExistence type="inferred from homology"/>
<dbReference type="STRING" id="500637.PROVRUST_05715"/>
<evidence type="ECO:0000256" key="11">
    <source>
        <dbReference type="ARBA" id="ARBA00023235"/>
    </source>
</evidence>
<evidence type="ECO:0000313" key="19">
    <source>
        <dbReference type="Proteomes" id="UP000005512"/>
    </source>
</evidence>
<evidence type="ECO:0000256" key="3">
    <source>
        <dbReference type="ARBA" id="ARBA00022741"/>
    </source>
</evidence>
<dbReference type="SMART" id="SM00490">
    <property type="entry name" value="HELICc"/>
    <property type="match status" value="1"/>
</dbReference>
<feature type="domain" description="Helicase C-terminal" evidence="17">
    <location>
        <begin position="483"/>
        <end position="629"/>
    </location>
</feature>
<dbReference type="NCBIfam" id="NF008166">
    <property type="entry name" value="PRK10917.1-4"/>
    <property type="match status" value="1"/>
</dbReference>
<dbReference type="GO" id="GO:0043138">
    <property type="term" value="F:3'-5' DNA helicase activity"/>
    <property type="evidence" value="ECO:0007669"/>
    <property type="project" value="UniProtKB-EC"/>
</dbReference>
<comment type="similarity">
    <text evidence="1 15">Belongs to the helicase family. RecG subfamily.</text>
</comment>
<gene>
    <name evidence="18" type="primary">recG</name>
    <name evidence="18" type="ORF">PROVRUST_05715</name>
</gene>
<dbReference type="InterPro" id="IPR047112">
    <property type="entry name" value="RecG/Mfd"/>
</dbReference>
<evidence type="ECO:0000256" key="5">
    <source>
        <dbReference type="ARBA" id="ARBA00022801"/>
    </source>
</evidence>
<evidence type="ECO:0000259" key="16">
    <source>
        <dbReference type="PROSITE" id="PS51192"/>
    </source>
</evidence>
<dbReference type="Pfam" id="PF17191">
    <property type="entry name" value="RecG_wedge"/>
    <property type="match status" value="1"/>
</dbReference>